<dbReference type="AlphaFoldDB" id="A0A1W1U9W0"/>
<evidence type="ECO:0000313" key="1">
    <source>
        <dbReference type="EMBL" id="SMB77859.1"/>
    </source>
</evidence>
<reference evidence="1 2" key="1">
    <citation type="submission" date="2017-04" db="EMBL/GenBank/DDBJ databases">
        <authorList>
            <person name="Afonso C.L."/>
            <person name="Miller P.J."/>
            <person name="Scott M.A."/>
            <person name="Spackman E."/>
            <person name="Goraichik I."/>
            <person name="Dimitrov K.M."/>
            <person name="Suarez D.L."/>
            <person name="Swayne D.E."/>
        </authorList>
    </citation>
    <scope>NUCLEOTIDE SEQUENCE [LARGE SCALE GENOMIC DNA]</scope>
    <source>
        <strain evidence="1 2">KR-140</strain>
    </source>
</reference>
<organism evidence="1 2">
    <name type="scientific">Deinococcus hopiensis KR-140</name>
    <dbReference type="NCBI Taxonomy" id="695939"/>
    <lineage>
        <taxon>Bacteria</taxon>
        <taxon>Thermotogati</taxon>
        <taxon>Deinococcota</taxon>
        <taxon>Deinococci</taxon>
        <taxon>Deinococcales</taxon>
        <taxon>Deinococcaceae</taxon>
        <taxon>Deinococcus</taxon>
    </lineage>
</organism>
<proteinExistence type="predicted"/>
<keyword evidence="2" id="KW-1185">Reference proteome</keyword>
<protein>
    <submittedName>
        <fullName evidence="1">Uncharacterized protein</fullName>
    </submittedName>
</protein>
<evidence type="ECO:0000313" key="2">
    <source>
        <dbReference type="Proteomes" id="UP000192582"/>
    </source>
</evidence>
<accession>A0A1W1U9W0</accession>
<name>A0A1W1U9W0_9DEIO</name>
<sequence length="90" mass="9679">MKVTTLMRSDSSGKAGLVTFGSLNVDGALAVPPFWVGQGDEFEGVCWAGVAGVVALEHGCMSALLHPRLVCRLYSIVYQGQRKRPEGWRG</sequence>
<dbReference type="Proteomes" id="UP000192582">
    <property type="component" value="Unassembled WGS sequence"/>
</dbReference>
<dbReference type="EMBL" id="FWWU01000001">
    <property type="protein sequence ID" value="SMB77859.1"/>
    <property type="molecule type" value="Genomic_DNA"/>
</dbReference>
<gene>
    <name evidence="1" type="ORF">SAMN00790413_03967</name>
</gene>